<keyword evidence="4" id="KW-1185">Reference proteome</keyword>
<dbReference type="AlphaFoldDB" id="A0A6A4FW91"/>
<protein>
    <submittedName>
        <fullName evidence="3">Uncharacterized protein</fullName>
    </submittedName>
</protein>
<evidence type="ECO:0000313" key="2">
    <source>
        <dbReference type="EMBL" id="KAE9033841.1"/>
    </source>
</evidence>
<comment type="caution">
    <text evidence="3">The sequence shown here is derived from an EMBL/GenBank/DDBJ whole genome shotgun (WGS) entry which is preliminary data.</text>
</comment>
<keyword evidence="1" id="KW-0732">Signal</keyword>
<evidence type="ECO:0000313" key="4">
    <source>
        <dbReference type="Proteomes" id="UP000434957"/>
    </source>
</evidence>
<reference evidence="3 4" key="1">
    <citation type="submission" date="2018-08" db="EMBL/GenBank/DDBJ databases">
        <title>Genomic investigation of the strawberry pathogen Phytophthora fragariae indicates pathogenicity is determined by transcriptional variation in three key races.</title>
        <authorList>
            <person name="Adams T.M."/>
            <person name="Armitage A.D."/>
            <person name="Sobczyk M.K."/>
            <person name="Bates H.J."/>
            <person name="Dunwell J.M."/>
            <person name="Nellist C.F."/>
            <person name="Harrison R.J."/>
        </authorList>
    </citation>
    <scope>NUCLEOTIDE SEQUENCE [LARGE SCALE GENOMIC DNA]</scope>
    <source>
        <strain evidence="2 5">SCRP324</strain>
        <strain evidence="3 4">SCRP333</strain>
    </source>
</reference>
<evidence type="ECO:0000313" key="3">
    <source>
        <dbReference type="EMBL" id="KAE9343736.1"/>
    </source>
</evidence>
<organism evidence="3 4">
    <name type="scientific">Phytophthora rubi</name>
    <dbReference type="NCBI Taxonomy" id="129364"/>
    <lineage>
        <taxon>Eukaryota</taxon>
        <taxon>Sar</taxon>
        <taxon>Stramenopiles</taxon>
        <taxon>Oomycota</taxon>
        <taxon>Peronosporomycetes</taxon>
        <taxon>Peronosporales</taxon>
        <taxon>Peronosporaceae</taxon>
        <taxon>Phytophthora</taxon>
    </lineage>
</organism>
<dbReference type="EMBL" id="QXFU01000426">
    <property type="protein sequence ID" value="KAE9033841.1"/>
    <property type="molecule type" value="Genomic_DNA"/>
</dbReference>
<sequence length="53" mass="6028">MLTCIWTFFWQISAVRSCTSGDILKAEVTERGATCCSYPSEAYVRSLKQPYKT</sequence>
<dbReference type="EMBL" id="QXFT01000446">
    <property type="protein sequence ID" value="KAE9343736.1"/>
    <property type="molecule type" value="Genomic_DNA"/>
</dbReference>
<name>A0A6A4FW91_9STRA</name>
<accession>A0A6A4FW91</accession>
<evidence type="ECO:0000313" key="5">
    <source>
        <dbReference type="Proteomes" id="UP000435112"/>
    </source>
</evidence>
<feature type="chain" id="PRO_5036167727" evidence="1">
    <location>
        <begin position="18"/>
        <end position="53"/>
    </location>
</feature>
<gene>
    <name evidence="2" type="ORF">PR002_g8463</name>
    <name evidence="3" type="ORF">PR003_g8820</name>
</gene>
<proteinExistence type="predicted"/>
<feature type="signal peptide" evidence="1">
    <location>
        <begin position="1"/>
        <end position="17"/>
    </location>
</feature>
<dbReference type="Proteomes" id="UP000434957">
    <property type="component" value="Unassembled WGS sequence"/>
</dbReference>
<evidence type="ECO:0000256" key="1">
    <source>
        <dbReference type="SAM" id="SignalP"/>
    </source>
</evidence>
<dbReference type="Proteomes" id="UP000435112">
    <property type="component" value="Unassembled WGS sequence"/>
</dbReference>